<keyword evidence="9" id="KW-1185">Reference proteome</keyword>
<keyword evidence="4" id="KW-0496">Mitochondrion</keyword>
<protein>
    <recommendedName>
        <fullName evidence="6">Large ribosomal subunit protein uL29m</fullName>
    </recommendedName>
    <alternativeName>
        <fullName evidence="7">54S ribosomal protein L4, mitochondrial</fullName>
    </alternativeName>
</protein>
<name>A0A2U1JDZ1_SMIAN</name>
<keyword evidence="3" id="KW-0689">Ribosomal protein</keyword>
<comment type="similarity">
    <text evidence="2">Belongs to the universal ribosomal protein uL29 family.</text>
</comment>
<dbReference type="AlphaFoldDB" id="A0A2U1JDZ1"/>
<comment type="caution">
    <text evidence="8">The sequence shown here is derived from an EMBL/GenBank/DDBJ whole genome shotgun (WGS) entry which is preliminary data.</text>
</comment>
<evidence type="ECO:0000256" key="2">
    <source>
        <dbReference type="ARBA" id="ARBA00009254"/>
    </source>
</evidence>
<dbReference type="PANTHER" id="PTHR21183:SF18">
    <property type="entry name" value="LARGE RIBOSOMAL SUBUNIT PROTEIN UL29M"/>
    <property type="match status" value="1"/>
</dbReference>
<dbReference type="EMBL" id="MBFU01000024">
    <property type="protein sequence ID" value="PWA03239.1"/>
    <property type="molecule type" value="Genomic_DNA"/>
</dbReference>
<evidence type="ECO:0000256" key="4">
    <source>
        <dbReference type="ARBA" id="ARBA00023128"/>
    </source>
</evidence>
<sequence>MLKSLTAGIRGLSTRKYTLPGFKPRGLEEFFENGQSLPKDQPKTGRAWRAAELRNKSWEDLQKLWIVLLKERNLLASQKAEASKNKIPLQHFSNTSRIIKCRQSMARIKTVLNERRLAYEKAIRLTKHSRYLEYKNSLQIQSPQAAIETNTTTTEPPISKLSEAFETSLKIEPTHTKA</sequence>
<dbReference type="InterPro" id="IPR038340">
    <property type="entry name" value="MRP-L47_sf"/>
</dbReference>
<proteinExistence type="inferred from homology"/>
<dbReference type="InterPro" id="IPR036049">
    <property type="entry name" value="Ribosomal_uL29_sf"/>
</dbReference>
<dbReference type="GO" id="GO:0005762">
    <property type="term" value="C:mitochondrial large ribosomal subunit"/>
    <property type="evidence" value="ECO:0007669"/>
    <property type="project" value="TreeGrafter"/>
</dbReference>
<evidence type="ECO:0000256" key="5">
    <source>
        <dbReference type="ARBA" id="ARBA00023274"/>
    </source>
</evidence>
<evidence type="ECO:0000256" key="6">
    <source>
        <dbReference type="ARBA" id="ARBA00035289"/>
    </source>
</evidence>
<evidence type="ECO:0000313" key="8">
    <source>
        <dbReference type="EMBL" id="PWA03239.1"/>
    </source>
</evidence>
<evidence type="ECO:0000256" key="1">
    <source>
        <dbReference type="ARBA" id="ARBA00004173"/>
    </source>
</evidence>
<keyword evidence="5" id="KW-0687">Ribonucleoprotein</keyword>
<reference evidence="8 9" key="1">
    <citation type="journal article" date="2018" name="MBio">
        <title>Comparative Genomics Reveals the Core Gene Toolbox for the Fungus-Insect Symbiosis.</title>
        <authorList>
            <person name="Wang Y."/>
            <person name="Stata M."/>
            <person name="Wang W."/>
            <person name="Stajich J.E."/>
            <person name="White M.M."/>
            <person name="Moncalvo J.M."/>
        </authorList>
    </citation>
    <scope>NUCLEOTIDE SEQUENCE [LARGE SCALE GENOMIC DNA]</scope>
    <source>
        <strain evidence="8 9">AUS-126-30</strain>
    </source>
</reference>
<gene>
    <name evidence="8" type="ORF">BB558_000585</name>
</gene>
<dbReference type="NCBIfam" id="TIGR00012">
    <property type="entry name" value="L29"/>
    <property type="match status" value="1"/>
</dbReference>
<dbReference type="InterPro" id="IPR010729">
    <property type="entry name" value="Ribosomal_uL29_mit"/>
</dbReference>
<dbReference type="PANTHER" id="PTHR21183">
    <property type="entry name" value="RIBOSOMAL PROTEIN L47, MITOCHONDRIAL-RELATED"/>
    <property type="match status" value="1"/>
</dbReference>
<accession>A0A2U1JDZ1</accession>
<dbReference type="CDD" id="cd00427">
    <property type="entry name" value="Ribosomal_L29_HIP"/>
    <property type="match status" value="1"/>
</dbReference>
<dbReference type="GO" id="GO:0003735">
    <property type="term" value="F:structural constituent of ribosome"/>
    <property type="evidence" value="ECO:0007669"/>
    <property type="project" value="InterPro"/>
</dbReference>
<dbReference type="SUPFAM" id="SSF46561">
    <property type="entry name" value="Ribosomal protein L29 (L29p)"/>
    <property type="match status" value="1"/>
</dbReference>
<dbReference type="InterPro" id="IPR001854">
    <property type="entry name" value="Ribosomal_uL29"/>
</dbReference>
<evidence type="ECO:0000256" key="7">
    <source>
        <dbReference type="ARBA" id="ARBA00035399"/>
    </source>
</evidence>
<evidence type="ECO:0000256" key="3">
    <source>
        <dbReference type="ARBA" id="ARBA00022980"/>
    </source>
</evidence>
<evidence type="ECO:0000313" key="9">
    <source>
        <dbReference type="Proteomes" id="UP000245591"/>
    </source>
</evidence>
<comment type="subcellular location">
    <subcellularLocation>
        <location evidence="1">Mitochondrion</location>
    </subcellularLocation>
</comment>
<dbReference type="Pfam" id="PF06984">
    <property type="entry name" value="MRP-L47"/>
    <property type="match status" value="1"/>
</dbReference>
<dbReference type="Gene3D" id="6.10.330.20">
    <property type="match status" value="1"/>
</dbReference>
<organism evidence="8 9">
    <name type="scientific">Smittium angustum</name>
    <dbReference type="NCBI Taxonomy" id="133377"/>
    <lineage>
        <taxon>Eukaryota</taxon>
        <taxon>Fungi</taxon>
        <taxon>Fungi incertae sedis</taxon>
        <taxon>Zoopagomycota</taxon>
        <taxon>Kickxellomycotina</taxon>
        <taxon>Harpellomycetes</taxon>
        <taxon>Harpellales</taxon>
        <taxon>Legeriomycetaceae</taxon>
        <taxon>Smittium</taxon>
    </lineage>
</organism>
<dbReference type="GO" id="GO:0032543">
    <property type="term" value="P:mitochondrial translation"/>
    <property type="evidence" value="ECO:0007669"/>
    <property type="project" value="TreeGrafter"/>
</dbReference>
<dbReference type="Proteomes" id="UP000245591">
    <property type="component" value="Unassembled WGS sequence"/>
</dbReference>